<organism evidence="4">
    <name type="scientific">Oryza brachyantha</name>
    <name type="common">malo sina</name>
    <dbReference type="NCBI Taxonomy" id="4533"/>
    <lineage>
        <taxon>Eukaryota</taxon>
        <taxon>Viridiplantae</taxon>
        <taxon>Streptophyta</taxon>
        <taxon>Embryophyta</taxon>
        <taxon>Tracheophyta</taxon>
        <taxon>Spermatophyta</taxon>
        <taxon>Magnoliopsida</taxon>
        <taxon>Liliopsida</taxon>
        <taxon>Poales</taxon>
        <taxon>Poaceae</taxon>
        <taxon>BOP clade</taxon>
        <taxon>Oryzoideae</taxon>
        <taxon>Oryzeae</taxon>
        <taxon>Oryzinae</taxon>
        <taxon>Oryza</taxon>
    </lineage>
</organism>
<name>J3L0J0_ORYBR</name>
<dbReference type="Proteomes" id="UP000006038">
    <property type="component" value="Chromosome 1"/>
</dbReference>
<keyword evidence="1" id="KW-0479">Metal-binding</keyword>
<feature type="region of interest" description="Disordered" evidence="2">
    <location>
        <begin position="461"/>
        <end position="486"/>
    </location>
</feature>
<dbReference type="Pfam" id="PF03478">
    <property type="entry name" value="Beta-prop_KIB1-4"/>
    <property type="match status" value="1"/>
</dbReference>
<evidence type="ECO:0000313" key="5">
    <source>
        <dbReference type="Proteomes" id="UP000006038"/>
    </source>
</evidence>
<dbReference type="SMART" id="SM00343">
    <property type="entry name" value="ZnF_C2HC"/>
    <property type="match status" value="2"/>
</dbReference>
<dbReference type="InterPro" id="IPR001878">
    <property type="entry name" value="Znf_CCHC"/>
</dbReference>
<dbReference type="InterPro" id="IPR036691">
    <property type="entry name" value="Endo/exonu/phosph_ase_sf"/>
</dbReference>
<dbReference type="SUPFAM" id="SSF56219">
    <property type="entry name" value="DNase I-like"/>
    <property type="match status" value="1"/>
</dbReference>
<reference evidence="4" key="2">
    <citation type="submission" date="2013-04" db="UniProtKB">
        <authorList>
            <consortium name="EnsemblPlants"/>
        </authorList>
    </citation>
    <scope>IDENTIFICATION</scope>
</reference>
<evidence type="ECO:0000256" key="1">
    <source>
        <dbReference type="PROSITE-ProRule" id="PRU00047"/>
    </source>
</evidence>
<dbReference type="HOGENOM" id="CLU_233672_0_0_1"/>
<dbReference type="InterPro" id="IPR043502">
    <property type="entry name" value="DNA/RNA_pol_sf"/>
</dbReference>
<dbReference type="Gene3D" id="3.60.10.10">
    <property type="entry name" value="Endonuclease/exonuclease/phosphatase"/>
    <property type="match status" value="1"/>
</dbReference>
<reference evidence="4" key="1">
    <citation type="journal article" date="2013" name="Nat. Commun.">
        <title>Whole-genome sequencing of Oryza brachyantha reveals mechanisms underlying Oryza genome evolution.</title>
        <authorList>
            <person name="Chen J."/>
            <person name="Huang Q."/>
            <person name="Gao D."/>
            <person name="Wang J."/>
            <person name="Lang Y."/>
            <person name="Liu T."/>
            <person name="Li B."/>
            <person name="Bai Z."/>
            <person name="Luis Goicoechea J."/>
            <person name="Liang C."/>
            <person name="Chen C."/>
            <person name="Zhang W."/>
            <person name="Sun S."/>
            <person name="Liao Y."/>
            <person name="Zhang X."/>
            <person name="Yang L."/>
            <person name="Song C."/>
            <person name="Wang M."/>
            <person name="Shi J."/>
            <person name="Liu G."/>
            <person name="Liu J."/>
            <person name="Zhou H."/>
            <person name="Zhou W."/>
            <person name="Yu Q."/>
            <person name="An N."/>
            <person name="Chen Y."/>
            <person name="Cai Q."/>
            <person name="Wang B."/>
            <person name="Liu B."/>
            <person name="Min J."/>
            <person name="Huang Y."/>
            <person name="Wu H."/>
            <person name="Li Z."/>
            <person name="Zhang Y."/>
            <person name="Yin Y."/>
            <person name="Song W."/>
            <person name="Jiang J."/>
            <person name="Jackson S.A."/>
            <person name="Wing R.A."/>
            <person name="Wang J."/>
            <person name="Chen M."/>
        </authorList>
    </citation>
    <scope>NUCLEOTIDE SEQUENCE [LARGE SCALE GENOMIC DNA]</scope>
    <source>
        <strain evidence="4">cv. IRGC 101232</strain>
    </source>
</reference>
<evidence type="ECO:0000313" key="4">
    <source>
        <dbReference type="EnsemblPlants" id="OB01G27460.1"/>
    </source>
</evidence>
<dbReference type="Pfam" id="PF00078">
    <property type="entry name" value="RVT_1"/>
    <property type="match status" value="1"/>
</dbReference>
<keyword evidence="5" id="KW-1185">Reference proteome</keyword>
<dbReference type="SUPFAM" id="SSF56672">
    <property type="entry name" value="DNA/RNA polymerases"/>
    <property type="match status" value="1"/>
</dbReference>
<evidence type="ECO:0000259" key="3">
    <source>
        <dbReference type="PROSITE" id="PS50158"/>
    </source>
</evidence>
<dbReference type="EnsemblPlants" id="OB01G27460.1">
    <property type="protein sequence ID" value="OB01G27460.1"/>
    <property type="gene ID" value="OB01G27460"/>
</dbReference>
<dbReference type="PANTHER" id="PTHR33110">
    <property type="entry name" value="F-BOX/KELCH-REPEAT PROTEIN-RELATED"/>
    <property type="match status" value="1"/>
</dbReference>
<dbReference type="InterPro" id="IPR026960">
    <property type="entry name" value="RVT-Znf"/>
</dbReference>
<dbReference type="SUPFAM" id="SSF57756">
    <property type="entry name" value="Retrovirus zinc finger-like domains"/>
    <property type="match status" value="1"/>
</dbReference>
<dbReference type="InterPro" id="IPR000477">
    <property type="entry name" value="RT_dom"/>
</dbReference>
<feature type="domain" description="CCHC-type" evidence="3">
    <location>
        <begin position="579"/>
        <end position="595"/>
    </location>
</feature>
<dbReference type="InterPro" id="IPR005174">
    <property type="entry name" value="KIB1-4_b-propeller"/>
</dbReference>
<dbReference type="Gene3D" id="4.10.60.10">
    <property type="entry name" value="Zinc finger, CCHC-type"/>
    <property type="match status" value="1"/>
</dbReference>
<evidence type="ECO:0000256" key="2">
    <source>
        <dbReference type="SAM" id="MobiDB-lite"/>
    </source>
</evidence>
<dbReference type="Pfam" id="PF13966">
    <property type="entry name" value="zf-RVT"/>
    <property type="match status" value="1"/>
</dbReference>
<dbReference type="CDD" id="cd01650">
    <property type="entry name" value="RT_nLTR_like"/>
    <property type="match status" value="1"/>
</dbReference>
<dbReference type="GO" id="GO:0008270">
    <property type="term" value="F:zinc ion binding"/>
    <property type="evidence" value="ECO:0007669"/>
    <property type="project" value="UniProtKB-KW"/>
</dbReference>
<dbReference type="eggNOG" id="KOG1075">
    <property type="taxonomic scope" value="Eukaryota"/>
</dbReference>
<proteinExistence type="predicted"/>
<accession>J3L0J0</accession>
<dbReference type="PANTHER" id="PTHR33110:SF132">
    <property type="entry name" value="OS01G0520260 PROTEIN"/>
    <property type="match status" value="1"/>
</dbReference>
<keyword evidence="1" id="KW-0862">Zinc</keyword>
<feature type="region of interest" description="Disordered" evidence="2">
    <location>
        <begin position="922"/>
        <end position="954"/>
    </location>
</feature>
<dbReference type="InterPro" id="IPR036875">
    <property type="entry name" value="Znf_CCHC_sf"/>
</dbReference>
<keyword evidence="1" id="KW-0863">Zinc-finger</keyword>
<dbReference type="GO" id="GO:0003676">
    <property type="term" value="F:nucleic acid binding"/>
    <property type="evidence" value="ECO:0007669"/>
    <property type="project" value="InterPro"/>
</dbReference>
<dbReference type="PROSITE" id="PS50158">
    <property type="entry name" value="ZF_CCHC"/>
    <property type="match status" value="1"/>
</dbReference>
<sequence>MAPPVVDCWTDGLPLDVLLIMLAHIHCLADRVSFSAVCRSWRSTHGVAEQQAEEEARAIGQHAAPQRAIPWLLAPSSPDGNPTITSFVSGLTSRISLPASLRGARFFGSFPGGWLAVALGMCGEYLLANIHSGETVPLPSRMCNKVSASETTTTVAVIQGVALSAAPNSPGCLAGALVSGTSNITFCQPGISSVWTGIEVLPGAMEDMIYYEGRFHVISRYELMAVFSVPPPSSSSSSDHPDGLLEVTDHPLFMPIRVDYVLPYLDKPAAVSRYLVVSRNKLLMVVRYFLPATTSTAGGSDGAVAHRRRTAPSKVFQMEKFCSHGAFWEAKALDGRVLFLGRCCSRAFEASDIHGFDGGGIYFLDDVGFDLSLVMQGAADYPCVDVGMYAAMAPDPDDVAVARPPASWLGNCAANDGGASRSRSTLGESSRELSGVWSIRSSAPFSRFSPQKGNKYIQHISRNFVPPTTDTQQSRGVSSRDERPQQDLRILLTGRKKAGHGCPAAQAFTPLLPERAGDEGGWKQVRNKQWKRKQPAFTTANNLDDAHSRRRRFRKHMAGRCFRCLRTNHQVKNCRDPLRCWFCLSIGHLASNCPKRRNYKPASLLPNPTTQPFAISSSQDFPPLPVRSKLSANHRATAPRWGMEALSSRPDADSMVISSTGEVEHLRQRFSSQSVVAWSVGETADRVDINTFPDDVRIAFRIHRLDIQVTKYHPEDYFVTLSKQADRESILRQSRLETPSGRVYQFSPWTERRHGQRVKLRYRVRLCLEGIPMHGRTEAVAAKAVGRQCSVHYVEEYSRRRTYNRTYDLWVRTADLSYIHKASWLTLTDADEELPSTEIPLVELEPHRNPLPEGEKRGELYFVLIHVDTVEDLRTMESRMLLIAFPLSLGQAGQNQTRRGGQMMTRTETVALEGVTEADHCKDASRAARQVAAESRSKESAKSKTKTTGAGTAQDIGRPTAVAAAALHFNKPLPPDSLKTIMALVEKGGCKAMRLKSAKKKATVETKLQQVTQLIVTQTLGERFSKSYALLPADGTRGGILLATDENFFSILDVTLHTHSLSATINMRETNTAWSIIVVYGPQLDAEKIAFLQELKDLKPLMHSAWLLIGDFNLIYKATKLFPLSSSSSDHSALLLVGKDDQPRSTAFRFESYWLKFPDIKDVIKESWEREILADNPFSILRLKLCRLAGVLKRWKNHQIGDIRLQFAVANEVIFQLDKAQEFRALSKEERKLHTDLKSKALGLAVLNKIRIRQRSRQTALKDGDVNSKYFHLKANGRRRKNYIQTLQSPTGLAVSVQEKNAELHRFFSERLATNQQRLCTINWDAINFPTFDLANLEADITEDELQKNNSIPTIRKGTRAGWVYGRFLQIRWFMNFKTQNLKELNSANICLLPKKGDATAPDHYRLINLIHSVGKIITKTLANRLASKLDQMVSNNQSAFIKKRAIHDNFIFVQGMIKKLHCKKERTILLKIDISKAFDSVNWSFLLEVMQRLGFRAKWRSWITNLLTTSTSRVLLKGIPGDEIQHLRGLRQDDVAIFIKPLQQEIQLMAKVLELFARISGLRTNLTKTELYPIAYGGQNLEALKNHLPGIVKNLPCTYLGMPLHFKKLRKVDYVPLLDKIGGRVPGWKRKFFTSPGRTTLVKSVLTSLPIYHLTAIQTPKWIIKKVDKHRRAFLWKGEDPDKVHNGSSLVNWHTVCRRLGILDLEKFARALRIRWLWMRWTDDSKPWVQFEIPCDEMDKILFKAATEIILGDGRKAQFWSDNWLQNRSLQTLAPNLYRLAKRKQTSVHSTMENNSWLSSLRQLTSMQEIDELVTLGGIPQIANLIHITPDTIRWKLTTNDTYSSKSAYEMQFIGSNTTVCYDKLWKAECEPKHRQLGWLILHKRTLTANNLLRRHWPFNWICSLCGEVFEDTTHLFKECSYTRETWNQLCLWGKHNTLLLLNNKTLKEWWRSFCEIKPKSLQKNLIRSLITTWWHIWIERNSRVFNSQHNTAIKVAHKIKLEIDLRLLAFRPP</sequence>
<dbReference type="Gramene" id="OB01G27460.1">
    <property type="protein sequence ID" value="OB01G27460.1"/>
    <property type="gene ID" value="OB01G27460"/>
</dbReference>
<protein>
    <recommendedName>
        <fullName evidence="3">CCHC-type domain-containing protein</fullName>
    </recommendedName>
</protein>
<dbReference type="STRING" id="4533.J3L0J0"/>
<feature type="compositionally biased region" description="Polar residues" evidence="2">
    <location>
        <begin position="466"/>
        <end position="477"/>
    </location>
</feature>